<dbReference type="RefSeq" id="XP_001890411.1">
    <property type="nucleotide sequence ID" value="XM_001890376.1"/>
</dbReference>
<gene>
    <name evidence="2" type="ORF">LACBIDRAFT_335530</name>
</gene>
<protein>
    <submittedName>
        <fullName evidence="2">Predicted protein</fullName>
    </submittedName>
</protein>
<dbReference type="KEGG" id="lbc:LACBIDRAFT_335530"/>
<sequence>MPKREFWRGLFWQEGGLSQQKVPSCGNESMPLDRSRGRLIHESGVDYYSPNCSRTIQVPKETNPNEQQFPPNLAWKDFTEPRWWTDTHGWLAFVPRKPMLDLDLLHATRRLLGAYQIAAIAPYSPSAKGYRASYKQPHSIKKAAMLSRDCFFVWMGLLSYGVARAEFSLEAQKDYRQWCENQGKDAILGVPDWRSFLKERSLDYPNENFFDSTWVDAISASTPWQQYFADLEKENLERAKVESPKDRERRLNRERQPPTRSARVIEWVEPINGGNQLIPEEKTVAERVDILEMYEDKYKRYDSFNNTWHICEEFGANQPSTWQELEDYRMFLGHYTNEEREEMEQMRLTDEPPPILDTPLRAPHSTHKS</sequence>
<accession>B0E2K2</accession>
<proteinExistence type="predicted"/>
<dbReference type="OrthoDB" id="3063226at2759"/>
<keyword evidence="3" id="KW-1185">Reference proteome</keyword>
<name>B0E2K2_LACBS</name>
<dbReference type="HOGENOM" id="CLU_750209_0_0_1"/>
<evidence type="ECO:0000256" key="1">
    <source>
        <dbReference type="SAM" id="MobiDB-lite"/>
    </source>
</evidence>
<dbReference type="EMBL" id="DS547183">
    <property type="protein sequence ID" value="EDQ98930.1"/>
    <property type="molecule type" value="Genomic_DNA"/>
</dbReference>
<dbReference type="InParanoid" id="B0E2K2"/>
<reference evidence="2 3" key="1">
    <citation type="journal article" date="2008" name="Nature">
        <title>The genome of Laccaria bicolor provides insights into mycorrhizal symbiosis.</title>
        <authorList>
            <person name="Martin F."/>
            <person name="Aerts A."/>
            <person name="Ahren D."/>
            <person name="Brun A."/>
            <person name="Danchin E.G.J."/>
            <person name="Duchaussoy F."/>
            <person name="Gibon J."/>
            <person name="Kohler A."/>
            <person name="Lindquist E."/>
            <person name="Pereda V."/>
            <person name="Salamov A."/>
            <person name="Shapiro H.J."/>
            <person name="Wuyts J."/>
            <person name="Blaudez D."/>
            <person name="Buee M."/>
            <person name="Brokstein P."/>
            <person name="Canbaeck B."/>
            <person name="Cohen D."/>
            <person name="Courty P.E."/>
            <person name="Coutinho P.M."/>
            <person name="Delaruelle C."/>
            <person name="Detter J.C."/>
            <person name="Deveau A."/>
            <person name="DiFazio S."/>
            <person name="Duplessis S."/>
            <person name="Fraissinet-Tachet L."/>
            <person name="Lucic E."/>
            <person name="Frey-Klett P."/>
            <person name="Fourrey C."/>
            <person name="Feussner I."/>
            <person name="Gay G."/>
            <person name="Grimwood J."/>
            <person name="Hoegger P.J."/>
            <person name="Jain P."/>
            <person name="Kilaru S."/>
            <person name="Labbe J."/>
            <person name="Lin Y.C."/>
            <person name="Legue V."/>
            <person name="Le Tacon F."/>
            <person name="Marmeisse R."/>
            <person name="Melayah D."/>
            <person name="Montanini B."/>
            <person name="Muratet M."/>
            <person name="Nehls U."/>
            <person name="Niculita-Hirzel H."/>
            <person name="Oudot-Le Secq M.P."/>
            <person name="Peter M."/>
            <person name="Quesneville H."/>
            <person name="Rajashekar B."/>
            <person name="Reich M."/>
            <person name="Rouhier N."/>
            <person name="Schmutz J."/>
            <person name="Yin T."/>
            <person name="Chalot M."/>
            <person name="Henrissat B."/>
            <person name="Kuees U."/>
            <person name="Lucas S."/>
            <person name="Van de Peer Y."/>
            <person name="Podila G.K."/>
            <person name="Polle A."/>
            <person name="Pukkila P.J."/>
            <person name="Richardson P.M."/>
            <person name="Rouze P."/>
            <person name="Sanders I.R."/>
            <person name="Stajich J.E."/>
            <person name="Tunlid A."/>
            <person name="Tuskan G."/>
            <person name="Grigoriev I.V."/>
        </authorList>
    </citation>
    <scope>NUCLEOTIDE SEQUENCE [LARGE SCALE GENOMIC DNA]</scope>
    <source>
        <strain evidence="3">S238N-H82 / ATCC MYA-4686</strain>
    </source>
</reference>
<dbReference type="AlphaFoldDB" id="B0E2K2"/>
<organism evidence="3">
    <name type="scientific">Laccaria bicolor (strain S238N-H82 / ATCC MYA-4686)</name>
    <name type="common">Bicoloured deceiver</name>
    <name type="synonym">Laccaria laccata var. bicolor</name>
    <dbReference type="NCBI Taxonomy" id="486041"/>
    <lineage>
        <taxon>Eukaryota</taxon>
        <taxon>Fungi</taxon>
        <taxon>Dikarya</taxon>
        <taxon>Basidiomycota</taxon>
        <taxon>Agaricomycotina</taxon>
        <taxon>Agaricomycetes</taxon>
        <taxon>Agaricomycetidae</taxon>
        <taxon>Agaricales</taxon>
        <taxon>Agaricineae</taxon>
        <taxon>Hydnangiaceae</taxon>
        <taxon>Laccaria</taxon>
    </lineage>
</organism>
<evidence type="ECO:0000313" key="2">
    <source>
        <dbReference type="EMBL" id="EDQ98930.1"/>
    </source>
</evidence>
<feature type="region of interest" description="Disordered" evidence="1">
    <location>
        <begin position="341"/>
        <end position="369"/>
    </location>
</feature>
<evidence type="ECO:0000313" key="3">
    <source>
        <dbReference type="Proteomes" id="UP000001194"/>
    </source>
</evidence>
<dbReference type="GeneID" id="6086076"/>
<dbReference type="Proteomes" id="UP000001194">
    <property type="component" value="Unassembled WGS sequence"/>
</dbReference>